<reference evidence="2 3" key="1">
    <citation type="journal article" date="2019" name="Sci. Rep.">
        <title>Orb-weaving spider Araneus ventricosus genome elucidates the spidroin gene catalogue.</title>
        <authorList>
            <person name="Kono N."/>
            <person name="Nakamura H."/>
            <person name="Ohtoshi R."/>
            <person name="Moran D.A.P."/>
            <person name="Shinohara A."/>
            <person name="Yoshida Y."/>
            <person name="Fujiwara M."/>
            <person name="Mori M."/>
            <person name="Tomita M."/>
            <person name="Arakawa K."/>
        </authorList>
    </citation>
    <scope>NUCLEOTIDE SEQUENCE [LARGE SCALE GENOMIC DNA]</scope>
</reference>
<comment type="caution">
    <text evidence="2">The sequence shown here is derived from an EMBL/GenBank/DDBJ whole genome shotgun (WGS) entry which is preliminary data.</text>
</comment>
<evidence type="ECO:0000313" key="2">
    <source>
        <dbReference type="EMBL" id="GBM27017.1"/>
    </source>
</evidence>
<keyword evidence="3" id="KW-1185">Reference proteome</keyword>
<evidence type="ECO:0000256" key="1">
    <source>
        <dbReference type="SAM" id="MobiDB-lite"/>
    </source>
</evidence>
<organism evidence="2 3">
    <name type="scientific">Araneus ventricosus</name>
    <name type="common">Orbweaver spider</name>
    <name type="synonym">Epeira ventricosa</name>
    <dbReference type="NCBI Taxonomy" id="182803"/>
    <lineage>
        <taxon>Eukaryota</taxon>
        <taxon>Metazoa</taxon>
        <taxon>Ecdysozoa</taxon>
        <taxon>Arthropoda</taxon>
        <taxon>Chelicerata</taxon>
        <taxon>Arachnida</taxon>
        <taxon>Araneae</taxon>
        <taxon>Araneomorphae</taxon>
        <taxon>Entelegynae</taxon>
        <taxon>Araneoidea</taxon>
        <taxon>Araneidae</taxon>
        <taxon>Araneus</taxon>
    </lineage>
</organism>
<feature type="compositionally biased region" description="Basic and acidic residues" evidence="1">
    <location>
        <begin position="66"/>
        <end position="76"/>
    </location>
</feature>
<dbReference type="Proteomes" id="UP000499080">
    <property type="component" value="Unassembled WGS sequence"/>
</dbReference>
<sequence length="101" mass="11797">MPLPYKYGFFARTFFSVQDILVEISPLPSSSNTKFISLLHRGRESEILTSTSYNSELQRNMNESEEEKREGVEETHGITCAETFEEDWIQFRICEGWAHEN</sequence>
<dbReference type="EMBL" id="BGPR01000575">
    <property type="protein sequence ID" value="GBM27017.1"/>
    <property type="molecule type" value="Genomic_DNA"/>
</dbReference>
<protein>
    <submittedName>
        <fullName evidence="2">Uncharacterized protein</fullName>
    </submittedName>
</protein>
<feature type="region of interest" description="Disordered" evidence="1">
    <location>
        <begin position="55"/>
        <end position="76"/>
    </location>
</feature>
<name>A0A4Y2EDZ2_ARAVE</name>
<accession>A0A4Y2EDZ2</accession>
<proteinExistence type="predicted"/>
<evidence type="ECO:0000313" key="3">
    <source>
        <dbReference type="Proteomes" id="UP000499080"/>
    </source>
</evidence>
<dbReference type="AlphaFoldDB" id="A0A4Y2EDZ2"/>
<gene>
    <name evidence="2" type="ORF">AVEN_256947_1</name>
</gene>